<feature type="signal peptide" evidence="9">
    <location>
        <begin position="1"/>
        <end position="17"/>
    </location>
</feature>
<keyword evidence="7" id="KW-0449">Lipoprotein</keyword>
<evidence type="ECO:0000256" key="6">
    <source>
        <dbReference type="ARBA" id="ARBA00023180"/>
    </source>
</evidence>
<dbReference type="InterPro" id="IPR046936">
    <property type="entry name" value="BIM1-like"/>
</dbReference>
<feature type="domain" description="Copper acquisition factor BIM1-like" evidence="10">
    <location>
        <begin position="16"/>
        <end position="160"/>
    </location>
</feature>
<dbReference type="PANTHER" id="PTHR34992:SF2">
    <property type="entry name" value="COPPER ACQUISITION FACTOR BIM1-LIKE DOMAIN-CONTAINING PROTEIN"/>
    <property type="match status" value="1"/>
</dbReference>
<keyword evidence="5" id="KW-0472">Membrane</keyword>
<dbReference type="GO" id="GO:0098552">
    <property type="term" value="C:side of membrane"/>
    <property type="evidence" value="ECO:0007669"/>
    <property type="project" value="UniProtKB-KW"/>
</dbReference>
<dbReference type="InterPro" id="IPR046530">
    <property type="entry name" value="BIM1-like_dom"/>
</dbReference>
<keyword evidence="3" id="KW-0336">GPI-anchor</keyword>
<feature type="chain" id="PRO_5042506723" description="Copper acquisition factor BIM1-like domain-containing protein" evidence="9">
    <location>
        <begin position="18"/>
        <end position="219"/>
    </location>
</feature>
<dbReference type="AlphaFoldDB" id="A0AAJ0CTX3"/>
<keyword evidence="2" id="KW-1003">Cell membrane</keyword>
<evidence type="ECO:0000256" key="4">
    <source>
        <dbReference type="ARBA" id="ARBA00022729"/>
    </source>
</evidence>
<comment type="caution">
    <text evidence="11">The sequence shown here is derived from an EMBL/GenBank/DDBJ whole genome shotgun (WGS) entry which is preliminary data.</text>
</comment>
<evidence type="ECO:0000256" key="9">
    <source>
        <dbReference type="SAM" id="SignalP"/>
    </source>
</evidence>
<accession>A0AAJ0CTX3</accession>
<evidence type="ECO:0000256" key="1">
    <source>
        <dbReference type="ARBA" id="ARBA00004609"/>
    </source>
</evidence>
<evidence type="ECO:0000256" key="3">
    <source>
        <dbReference type="ARBA" id="ARBA00022622"/>
    </source>
</evidence>
<evidence type="ECO:0000256" key="8">
    <source>
        <dbReference type="SAM" id="MobiDB-lite"/>
    </source>
</evidence>
<keyword evidence="12" id="KW-1185">Reference proteome</keyword>
<reference evidence="11" key="1">
    <citation type="submission" date="2023-06" db="EMBL/GenBank/DDBJ databases">
        <title>Conoideocrella luteorostrata (Hypocreales: Clavicipitaceae), a potential biocontrol fungus for elongate hemlock scale in United States Christmas tree production areas.</title>
        <authorList>
            <person name="Barrett H."/>
            <person name="Lovett B."/>
            <person name="Macias A.M."/>
            <person name="Stajich J.E."/>
            <person name="Kasson M.T."/>
        </authorList>
    </citation>
    <scope>NUCLEOTIDE SEQUENCE</scope>
    <source>
        <strain evidence="11">ARSEF 14590</strain>
    </source>
</reference>
<organism evidence="11 12">
    <name type="scientific">Conoideocrella luteorostrata</name>
    <dbReference type="NCBI Taxonomy" id="1105319"/>
    <lineage>
        <taxon>Eukaryota</taxon>
        <taxon>Fungi</taxon>
        <taxon>Dikarya</taxon>
        <taxon>Ascomycota</taxon>
        <taxon>Pezizomycotina</taxon>
        <taxon>Sordariomycetes</taxon>
        <taxon>Hypocreomycetidae</taxon>
        <taxon>Hypocreales</taxon>
        <taxon>Clavicipitaceae</taxon>
        <taxon>Conoideocrella</taxon>
    </lineage>
</organism>
<proteinExistence type="predicted"/>
<evidence type="ECO:0000259" key="10">
    <source>
        <dbReference type="Pfam" id="PF20238"/>
    </source>
</evidence>
<comment type="subcellular location">
    <subcellularLocation>
        <location evidence="1">Cell membrane</location>
        <topology evidence="1">Lipid-anchor</topology>
        <topology evidence="1">GPI-anchor</topology>
    </subcellularLocation>
</comment>
<evidence type="ECO:0000256" key="5">
    <source>
        <dbReference type="ARBA" id="ARBA00023136"/>
    </source>
</evidence>
<keyword evidence="4 9" id="KW-0732">Signal</keyword>
<gene>
    <name evidence="11" type="ORF">QQS21_005317</name>
</gene>
<feature type="compositionally biased region" description="Low complexity" evidence="8">
    <location>
        <begin position="172"/>
        <end position="188"/>
    </location>
</feature>
<evidence type="ECO:0000256" key="2">
    <source>
        <dbReference type="ARBA" id="ARBA00022475"/>
    </source>
</evidence>
<evidence type="ECO:0000313" key="11">
    <source>
        <dbReference type="EMBL" id="KAK2599933.1"/>
    </source>
</evidence>
<protein>
    <recommendedName>
        <fullName evidence="10">Copper acquisition factor BIM1-like domain-containing protein</fullName>
    </recommendedName>
</protein>
<feature type="region of interest" description="Disordered" evidence="8">
    <location>
        <begin position="169"/>
        <end position="188"/>
    </location>
</feature>
<sequence length="219" mass="22741">MLSKFVLALAAASTASAHFGIQYPSWRFDTLSEEGEKKYSQWTYPCAGVPSKTGNVTDWPVGGGSLKLDLHHPWTYVFVNLGLGENVTNFNVSLTPEFWNVTGKGSLCVEKVSVPVDVQDGALASLQVVTVGEGGSALYNCADIRFKKDAKTLSNCTSSQGMVLQNIKQQKGNGSTGSNSSSNGTAGNDTKGSGAVAVGANVLALLTVVGLASGFAVGL</sequence>
<name>A0AAJ0CTX3_9HYPO</name>
<dbReference type="EMBL" id="JASWJB010000087">
    <property type="protein sequence ID" value="KAK2599933.1"/>
    <property type="molecule type" value="Genomic_DNA"/>
</dbReference>
<evidence type="ECO:0000313" key="12">
    <source>
        <dbReference type="Proteomes" id="UP001251528"/>
    </source>
</evidence>
<keyword evidence="6" id="KW-0325">Glycoprotein</keyword>
<evidence type="ECO:0000256" key="7">
    <source>
        <dbReference type="ARBA" id="ARBA00023288"/>
    </source>
</evidence>
<dbReference type="GO" id="GO:0005886">
    <property type="term" value="C:plasma membrane"/>
    <property type="evidence" value="ECO:0007669"/>
    <property type="project" value="UniProtKB-SubCell"/>
</dbReference>
<dbReference type="Pfam" id="PF20238">
    <property type="entry name" value="BIM1-like_dom"/>
    <property type="match status" value="1"/>
</dbReference>
<dbReference type="CDD" id="cd21176">
    <property type="entry name" value="LPMO_auxiliary-like"/>
    <property type="match status" value="1"/>
</dbReference>
<dbReference type="PANTHER" id="PTHR34992">
    <property type="entry name" value="HYPHAL ANASTAMOSIS-7 PROTEIN"/>
    <property type="match status" value="1"/>
</dbReference>
<dbReference type="Proteomes" id="UP001251528">
    <property type="component" value="Unassembled WGS sequence"/>
</dbReference>